<dbReference type="EMBL" id="HACG01002242">
    <property type="protein sequence ID" value="CEK49107.1"/>
    <property type="molecule type" value="Transcribed_RNA"/>
</dbReference>
<accession>A0A0B6XYF6</accession>
<feature type="non-terminal residue" evidence="2">
    <location>
        <position position="1"/>
    </location>
</feature>
<sequence length="49" mass="5655">YSGKYVLVEEQGGPDLKPQPLERKATSQPCNHRDIRMSSIVRVYLRQIP</sequence>
<organism evidence="2">
    <name type="scientific">Arion vulgaris</name>
    <dbReference type="NCBI Taxonomy" id="1028688"/>
    <lineage>
        <taxon>Eukaryota</taxon>
        <taxon>Metazoa</taxon>
        <taxon>Spiralia</taxon>
        <taxon>Lophotrochozoa</taxon>
        <taxon>Mollusca</taxon>
        <taxon>Gastropoda</taxon>
        <taxon>Heterobranchia</taxon>
        <taxon>Euthyneura</taxon>
        <taxon>Panpulmonata</taxon>
        <taxon>Eupulmonata</taxon>
        <taxon>Stylommatophora</taxon>
        <taxon>Helicina</taxon>
        <taxon>Arionoidea</taxon>
        <taxon>Arionidae</taxon>
        <taxon>Arion</taxon>
    </lineage>
</organism>
<gene>
    <name evidence="2" type="primary">ORF6438</name>
</gene>
<proteinExistence type="predicted"/>
<dbReference type="AlphaFoldDB" id="A0A0B6XYF6"/>
<evidence type="ECO:0000256" key="1">
    <source>
        <dbReference type="SAM" id="MobiDB-lite"/>
    </source>
</evidence>
<feature type="compositionally biased region" description="Basic and acidic residues" evidence="1">
    <location>
        <begin position="20"/>
        <end position="32"/>
    </location>
</feature>
<reference evidence="2" key="1">
    <citation type="submission" date="2014-12" db="EMBL/GenBank/DDBJ databases">
        <title>Insight into the proteome of Arion vulgaris.</title>
        <authorList>
            <person name="Aradska J."/>
            <person name="Bulat T."/>
            <person name="Smidak R."/>
            <person name="Sarate P."/>
            <person name="Gangsoo J."/>
            <person name="Sialana F."/>
            <person name="Bilban M."/>
            <person name="Lubec G."/>
        </authorList>
    </citation>
    <scope>NUCLEOTIDE SEQUENCE</scope>
    <source>
        <tissue evidence="2">Skin</tissue>
    </source>
</reference>
<feature type="region of interest" description="Disordered" evidence="1">
    <location>
        <begin position="9"/>
        <end position="32"/>
    </location>
</feature>
<protein>
    <submittedName>
        <fullName evidence="2">Uncharacterized protein</fullName>
    </submittedName>
</protein>
<name>A0A0B6XYF6_9EUPU</name>
<evidence type="ECO:0000313" key="2">
    <source>
        <dbReference type="EMBL" id="CEK49107.1"/>
    </source>
</evidence>